<dbReference type="AlphaFoldDB" id="A0A5C6B1A9"/>
<keyword evidence="2" id="KW-1185">Reference proteome</keyword>
<reference evidence="1 2" key="1">
    <citation type="submission" date="2019-02" db="EMBL/GenBank/DDBJ databases">
        <title>Deep-cultivation of Planctomycetes and their phenomic and genomic characterization uncovers novel biology.</title>
        <authorList>
            <person name="Wiegand S."/>
            <person name="Jogler M."/>
            <person name="Boedeker C."/>
            <person name="Pinto D."/>
            <person name="Vollmers J."/>
            <person name="Rivas-Marin E."/>
            <person name="Kohn T."/>
            <person name="Peeters S.H."/>
            <person name="Heuer A."/>
            <person name="Rast P."/>
            <person name="Oberbeckmann S."/>
            <person name="Bunk B."/>
            <person name="Jeske O."/>
            <person name="Meyerdierks A."/>
            <person name="Storesund J.E."/>
            <person name="Kallscheuer N."/>
            <person name="Luecker S."/>
            <person name="Lage O.M."/>
            <person name="Pohl T."/>
            <person name="Merkel B.J."/>
            <person name="Hornburger P."/>
            <person name="Mueller R.-W."/>
            <person name="Bruemmer F."/>
            <person name="Labrenz M."/>
            <person name="Spormann A.M."/>
            <person name="Op Den Camp H."/>
            <person name="Overmann J."/>
            <person name="Amann R."/>
            <person name="Jetten M.S.M."/>
            <person name="Mascher T."/>
            <person name="Medema M.H."/>
            <person name="Devos D.P."/>
            <person name="Kaster A.-K."/>
            <person name="Ovreas L."/>
            <person name="Rohde M."/>
            <person name="Galperin M.Y."/>
            <person name="Jogler C."/>
        </authorList>
    </citation>
    <scope>NUCLEOTIDE SEQUENCE [LARGE SCALE GENOMIC DNA]</scope>
    <source>
        <strain evidence="1 2">Pla52n</strain>
    </source>
</reference>
<evidence type="ECO:0000313" key="1">
    <source>
        <dbReference type="EMBL" id="TWU05660.1"/>
    </source>
</evidence>
<accession>A0A5C6B1A9</accession>
<proteinExistence type="predicted"/>
<dbReference type="RefSeq" id="WP_146518876.1">
    <property type="nucleotide sequence ID" value="NZ_CP151726.1"/>
</dbReference>
<dbReference type="EMBL" id="SJPN01000002">
    <property type="protein sequence ID" value="TWU05660.1"/>
    <property type="molecule type" value="Genomic_DNA"/>
</dbReference>
<comment type="caution">
    <text evidence="1">The sequence shown here is derived from an EMBL/GenBank/DDBJ whole genome shotgun (WGS) entry which is preliminary data.</text>
</comment>
<gene>
    <name evidence="1" type="ORF">Pla52n_13750</name>
</gene>
<evidence type="ECO:0000313" key="2">
    <source>
        <dbReference type="Proteomes" id="UP000320176"/>
    </source>
</evidence>
<organism evidence="1 2">
    <name type="scientific">Stieleria varia</name>
    <dbReference type="NCBI Taxonomy" id="2528005"/>
    <lineage>
        <taxon>Bacteria</taxon>
        <taxon>Pseudomonadati</taxon>
        <taxon>Planctomycetota</taxon>
        <taxon>Planctomycetia</taxon>
        <taxon>Pirellulales</taxon>
        <taxon>Pirellulaceae</taxon>
        <taxon>Stieleria</taxon>
    </lineage>
</organism>
<protein>
    <submittedName>
        <fullName evidence="1">Uncharacterized protein</fullName>
    </submittedName>
</protein>
<dbReference type="Proteomes" id="UP000320176">
    <property type="component" value="Unassembled WGS sequence"/>
</dbReference>
<sequence>MMTRLFLNGASHRRGIKILMQSSSARKSLGDREFNGVKSVSPDTPDLGCSLGMPKIALTNGPSYVTIRISEPNNGFLGGIFFPSTHGWLFTDPLFKLYFFHHRPIR</sequence>
<name>A0A5C6B1A9_9BACT</name>